<comment type="caution">
    <text evidence="2">The sequence shown here is derived from an EMBL/GenBank/DDBJ whole genome shotgun (WGS) entry which is preliminary data.</text>
</comment>
<protein>
    <submittedName>
        <fullName evidence="2">DUF2218 domain-containing protein</fullName>
    </submittedName>
</protein>
<evidence type="ECO:0000313" key="2">
    <source>
        <dbReference type="EMBL" id="MFC5494639.1"/>
    </source>
</evidence>
<proteinExistence type="predicted"/>
<dbReference type="EMBL" id="JBHSMD010000005">
    <property type="protein sequence ID" value="MFC5494639.1"/>
    <property type="molecule type" value="Genomic_DNA"/>
</dbReference>
<organism evidence="2 3">
    <name type="scientific">Nocardioides caricicola</name>
    <dbReference type="NCBI Taxonomy" id="634770"/>
    <lineage>
        <taxon>Bacteria</taxon>
        <taxon>Bacillati</taxon>
        <taxon>Actinomycetota</taxon>
        <taxon>Actinomycetes</taxon>
        <taxon>Propionibacteriales</taxon>
        <taxon>Nocardioidaceae</taxon>
        <taxon>Nocardioides</taxon>
    </lineage>
</organism>
<gene>
    <name evidence="2" type="ORF">ACFPKY_16100</name>
</gene>
<accession>A0ABW0N202</accession>
<name>A0ABW0N202_9ACTN</name>
<dbReference type="Pfam" id="PF09981">
    <property type="entry name" value="DUF2218"/>
    <property type="match status" value="1"/>
</dbReference>
<feature type="region of interest" description="Disordered" evidence="1">
    <location>
        <begin position="27"/>
        <end position="49"/>
    </location>
</feature>
<sequence length="127" mass="13905">MPTVEGRVATSRADRYLSQICEHLGHLQHGPSAGRGAHDPGAGHGPAPAVRRVERTGDHALVEFDWGRCDLTADPTELVLHLHADDPQDLAQGQRLLTHRVETIGRRDKLSLVWGTSETTERIAPLD</sequence>
<dbReference type="RefSeq" id="WP_345170615.1">
    <property type="nucleotide sequence ID" value="NZ_BAABFQ010000001.1"/>
</dbReference>
<keyword evidence="3" id="KW-1185">Reference proteome</keyword>
<dbReference type="InterPro" id="IPR014543">
    <property type="entry name" value="UCP028291"/>
</dbReference>
<reference evidence="3" key="1">
    <citation type="journal article" date="2019" name="Int. J. Syst. Evol. Microbiol.">
        <title>The Global Catalogue of Microorganisms (GCM) 10K type strain sequencing project: providing services to taxonomists for standard genome sequencing and annotation.</title>
        <authorList>
            <consortium name="The Broad Institute Genomics Platform"/>
            <consortium name="The Broad Institute Genome Sequencing Center for Infectious Disease"/>
            <person name="Wu L."/>
            <person name="Ma J."/>
        </authorList>
    </citation>
    <scope>NUCLEOTIDE SEQUENCE [LARGE SCALE GENOMIC DNA]</scope>
    <source>
        <strain evidence="3">KACC 13778</strain>
    </source>
</reference>
<evidence type="ECO:0000313" key="3">
    <source>
        <dbReference type="Proteomes" id="UP001595956"/>
    </source>
</evidence>
<dbReference type="Gene3D" id="3.30.310.50">
    <property type="entry name" value="Alpha-D-phosphohexomutase, C-terminal domain"/>
    <property type="match status" value="1"/>
</dbReference>
<dbReference type="Proteomes" id="UP001595956">
    <property type="component" value="Unassembled WGS sequence"/>
</dbReference>
<evidence type="ECO:0000256" key="1">
    <source>
        <dbReference type="SAM" id="MobiDB-lite"/>
    </source>
</evidence>